<dbReference type="Gramene" id="QL06p019149:mrna">
    <property type="protein sequence ID" value="QL06p019149:mrna"/>
    <property type="gene ID" value="QL06p019149"/>
</dbReference>
<keyword evidence="2" id="KW-1185">Reference proteome</keyword>
<reference evidence="1" key="2">
    <citation type="submission" date="2021-01" db="UniProtKB">
        <authorList>
            <consortium name="EnsemblPlants"/>
        </authorList>
    </citation>
    <scope>IDENTIFICATION</scope>
</reference>
<protein>
    <submittedName>
        <fullName evidence="1">Uncharacterized protein</fullName>
    </submittedName>
</protein>
<dbReference type="AlphaFoldDB" id="A0A7N2LYT0"/>
<proteinExistence type="predicted"/>
<dbReference type="InParanoid" id="A0A7N2LYT0"/>
<evidence type="ECO:0000313" key="2">
    <source>
        <dbReference type="Proteomes" id="UP000594261"/>
    </source>
</evidence>
<dbReference type="EMBL" id="LRBV02000006">
    <property type="status" value="NOT_ANNOTATED_CDS"/>
    <property type="molecule type" value="Genomic_DNA"/>
</dbReference>
<name>A0A7N2LYT0_QUELO</name>
<dbReference type="EnsemblPlants" id="QL06p019149:mrna">
    <property type="protein sequence ID" value="QL06p019149:mrna"/>
    <property type="gene ID" value="QL06p019149"/>
</dbReference>
<accession>A0A7N2LYT0</accession>
<reference evidence="1 2" key="1">
    <citation type="journal article" date="2016" name="G3 (Bethesda)">
        <title>First Draft Assembly and Annotation of the Genome of a California Endemic Oak Quercus lobata Nee (Fagaceae).</title>
        <authorList>
            <person name="Sork V.L."/>
            <person name="Fitz-Gibbon S.T."/>
            <person name="Puiu D."/>
            <person name="Crepeau M."/>
            <person name="Gugger P.F."/>
            <person name="Sherman R."/>
            <person name="Stevens K."/>
            <person name="Langley C.H."/>
            <person name="Pellegrini M."/>
            <person name="Salzberg S.L."/>
        </authorList>
    </citation>
    <scope>NUCLEOTIDE SEQUENCE [LARGE SCALE GENOMIC DNA]</scope>
    <source>
        <strain evidence="1 2">cv. SW786</strain>
    </source>
</reference>
<evidence type="ECO:0000313" key="1">
    <source>
        <dbReference type="EnsemblPlants" id="QL06p019149:mrna"/>
    </source>
</evidence>
<dbReference type="Proteomes" id="UP000594261">
    <property type="component" value="Chromosome 6"/>
</dbReference>
<organism evidence="1 2">
    <name type="scientific">Quercus lobata</name>
    <name type="common">Valley oak</name>
    <dbReference type="NCBI Taxonomy" id="97700"/>
    <lineage>
        <taxon>Eukaryota</taxon>
        <taxon>Viridiplantae</taxon>
        <taxon>Streptophyta</taxon>
        <taxon>Embryophyta</taxon>
        <taxon>Tracheophyta</taxon>
        <taxon>Spermatophyta</taxon>
        <taxon>Magnoliopsida</taxon>
        <taxon>eudicotyledons</taxon>
        <taxon>Gunneridae</taxon>
        <taxon>Pentapetalae</taxon>
        <taxon>rosids</taxon>
        <taxon>fabids</taxon>
        <taxon>Fagales</taxon>
        <taxon>Fagaceae</taxon>
        <taxon>Quercus</taxon>
    </lineage>
</organism>
<sequence length="120" mass="13758">MEFLQTQQDMLFSLSTIQRSRVVSHAIDLVDSQSDEPYNNDAPGSSHVQSSTVTNLRPYSTLGVSVSLIRLKEKFNGLWLYAVQRWPTVLPIAREFLQLVLCANLMFFDFEGYSYLSKFI</sequence>